<proteinExistence type="predicted"/>
<sequence length="131" mass="14753">MAKYVISLGSDGVEVSCEASSKDEALAHADELMELYMAVLEKFRMGTLVKSSKRRGKSEAVEVLKILEERLIPSSFFSQPKSTAEVREKIAELVNIKFQSRKVSQALGILFQKNILSRIGSKGEYKYYLKK</sequence>
<evidence type="ECO:0000313" key="1">
    <source>
        <dbReference type="EMBL" id="HHK68298.1"/>
    </source>
</evidence>
<dbReference type="EMBL" id="DRWN01000029">
    <property type="protein sequence ID" value="HHK68298.1"/>
    <property type="molecule type" value="Genomic_DNA"/>
</dbReference>
<reference evidence="1" key="1">
    <citation type="journal article" date="2020" name="mSystems">
        <title>Genome- and Community-Level Interaction Insights into Carbon Utilization and Element Cycling Functions of Hydrothermarchaeota in Hydrothermal Sediment.</title>
        <authorList>
            <person name="Zhou Z."/>
            <person name="Liu Y."/>
            <person name="Xu W."/>
            <person name="Pan J."/>
            <person name="Luo Z.H."/>
            <person name="Li M."/>
        </authorList>
    </citation>
    <scope>NUCLEOTIDE SEQUENCE [LARGE SCALE GENOMIC DNA]</scope>
    <source>
        <strain evidence="1">SpSt-1056</strain>
    </source>
</reference>
<name>A0A7C5L9J3_CALS0</name>
<gene>
    <name evidence="1" type="ORF">ENM11_03980</name>
</gene>
<organism evidence="1">
    <name type="scientific">Caldiarchaeum subterraneum</name>
    <dbReference type="NCBI Taxonomy" id="311458"/>
    <lineage>
        <taxon>Archaea</taxon>
        <taxon>Nitrososphaerota</taxon>
        <taxon>Candidatus Caldarchaeales</taxon>
        <taxon>Candidatus Caldarchaeaceae</taxon>
        <taxon>Candidatus Caldarchaeum</taxon>
    </lineage>
</organism>
<protein>
    <submittedName>
        <fullName evidence="1">Uncharacterized protein</fullName>
    </submittedName>
</protein>
<comment type="caution">
    <text evidence="1">The sequence shown here is derived from an EMBL/GenBank/DDBJ whole genome shotgun (WGS) entry which is preliminary data.</text>
</comment>
<dbReference type="AlphaFoldDB" id="A0A7C5L9J3"/>
<accession>A0A7C5L9J3</accession>